<dbReference type="CTD" id="254427"/>
<feature type="compositionally biased region" description="Basic and acidic residues" evidence="2">
    <location>
        <begin position="312"/>
        <end position="336"/>
    </location>
</feature>
<feature type="region of interest" description="Disordered" evidence="2">
    <location>
        <begin position="115"/>
        <end position="153"/>
    </location>
</feature>
<dbReference type="PANTHER" id="PTHR16095">
    <property type="entry name" value="TRANSMEMBRANE PROTEIN 143 FAMILY MEMBER"/>
    <property type="match status" value="1"/>
</dbReference>
<sequence length="641" mass="71555">MDVHMHNSRTLHYGLNDCAEDDLQFLSLEERECIQFFEETIDSLEEKERPERRGRGNGNGRASGAEWQVEKQETRASAQHSPADQDIIDLVHPTEHTHRPTNTLTDLRELVSPAETHVKARRDSNTSDNQRRSSLELPQSHKHGPPTHAKPTRLPESISLLLGSRENIPHSIAAEAVSVQERRALMLANLSGSAHPLDGGEPACVRNLPMRSVSFCDPTPDKSRMEALSKLGLAQRRTQSVVHTKEETNAKPAVMSTETRFNPKSDVHSSLKEESSAKPAMMSTEARFNAKSDTHSSPRDAEIKAKPATRSESMEKAFRFNHKSEVHSSPVEEIRARPATRSDSIENSFRHNPKYEIHSSPVEEIKAKPATRSDSIEKAFRFNHKSEVHSSPVEEIKAKPATRRDSIENSYRYNSKSDIHSSPLEEIKVKPAARSDSIENTYRYNPKSIIHSSQSEETKAKPQIRRNSTENTTLRSDQDTTDHPKSPMLTSAEVTQSGFNSFGGKSITLNPTASFRNESPSIPAAKTEAPEVHLNSFGGRSRVVSLSEHTRPKTFNSTTDDKSSNSEPSWRKQAPTPAPRPQRAQPTSGPRPPASPEHRRKSLPKQSFRTQGITVQFSGRGATDEARRDALRKLGLLRDTS</sequence>
<dbReference type="AlphaFoldDB" id="A0A8M1RQW5"/>
<dbReference type="GlyGen" id="A0A8M1RQW5">
    <property type="glycosylation" value="1 site"/>
</dbReference>
<feature type="compositionally biased region" description="Basic and acidic residues" evidence="2">
    <location>
        <begin position="288"/>
        <end position="305"/>
    </location>
</feature>
<feature type="region of interest" description="Disordered" evidence="2">
    <location>
        <begin position="385"/>
        <end position="626"/>
    </location>
</feature>
<feature type="region of interest" description="Disordered" evidence="2">
    <location>
        <begin position="45"/>
        <end position="84"/>
    </location>
</feature>
<feature type="compositionally biased region" description="Polar residues" evidence="2">
    <location>
        <begin position="507"/>
        <end position="520"/>
    </location>
</feature>
<dbReference type="Proteomes" id="UP000000437">
    <property type="component" value="Chromosome 4"/>
</dbReference>
<keyword evidence="1" id="KW-0597">Phosphoprotein</keyword>
<organism evidence="3 4">
    <name type="scientific">Danio rerio</name>
    <name type="common">Zebrafish</name>
    <name type="synonym">Brachydanio rerio</name>
    <dbReference type="NCBI Taxonomy" id="7955"/>
    <lineage>
        <taxon>Eukaryota</taxon>
        <taxon>Metazoa</taxon>
        <taxon>Chordata</taxon>
        <taxon>Craniata</taxon>
        <taxon>Vertebrata</taxon>
        <taxon>Euteleostomi</taxon>
        <taxon>Actinopterygii</taxon>
        <taxon>Neopterygii</taxon>
        <taxon>Teleostei</taxon>
        <taxon>Ostariophysi</taxon>
        <taxon>Cypriniformes</taxon>
        <taxon>Danionidae</taxon>
        <taxon>Danioninae</taxon>
        <taxon>Danio</taxon>
    </lineage>
</organism>
<protein>
    <submittedName>
        <fullName evidence="4">Proline and serine-rich protein 2</fullName>
    </submittedName>
</protein>
<proteinExistence type="predicted"/>
<dbReference type="KEGG" id="dre:100334512"/>
<evidence type="ECO:0000313" key="3">
    <source>
        <dbReference type="Proteomes" id="UP000000437"/>
    </source>
</evidence>
<evidence type="ECO:0000256" key="2">
    <source>
        <dbReference type="SAM" id="MobiDB-lite"/>
    </source>
</evidence>
<feature type="compositionally biased region" description="Polar residues" evidence="2">
    <location>
        <begin position="465"/>
        <end position="475"/>
    </location>
</feature>
<feature type="compositionally biased region" description="Polar residues" evidence="2">
    <location>
        <begin position="604"/>
        <end position="617"/>
    </location>
</feature>
<evidence type="ECO:0000313" key="4">
    <source>
        <dbReference type="RefSeq" id="XP_002661360.3"/>
    </source>
</evidence>
<name>A0A8M1RQW5_DANRE</name>
<feature type="compositionally biased region" description="Basic and acidic residues" evidence="2">
    <location>
        <begin position="45"/>
        <end position="54"/>
    </location>
</feature>
<gene>
    <name evidence="4" type="primary">proser2</name>
</gene>
<evidence type="ECO:0000256" key="1">
    <source>
        <dbReference type="ARBA" id="ARBA00022553"/>
    </source>
</evidence>
<feature type="region of interest" description="Disordered" evidence="2">
    <location>
        <begin position="261"/>
        <end position="360"/>
    </location>
</feature>
<dbReference type="PANTHER" id="PTHR16095:SF9">
    <property type="entry name" value="PROLINE AND SERINE-RICH PROTEIN 2"/>
    <property type="match status" value="1"/>
</dbReference>
<reference evidence="4" key="1">
    <citation type="submission" date="2025-08" db="UniProtKB">
        <authorList>
            <consortium name="RefSeq"/>
        </authorList>
    </citation>
    <scope>IDENTIFICATION</scope>
    <source>
        <strain evidence="4">Tuebingen</strain>
        <tissue evidence="4">Fibroblasts and whole tissue</tissue>
    </source>
</reference>
<dbReference type="RefSeq" id="XP_002661360.3">
    <property type="nucleotide sequence ID" value="XM_002661314.8"/>
</dbReference>
<dbReference type="OrthoDB" id="8725016at2759"/>
<feature type="compositionally biased region" description="Polar residues" evidence="2">
    <location>
        <begin position="488"/>
        <end position="500"/>
    </location>
</feature>
<feature type="compositionally biased region" description="Basic and acidic residues" evidence="2">
    <location>
        <begin position="476"/>
        <end position="485"/>
    </location>
</feature>
<feature type="compositionally biased region" description="Basic and acidic residues" evidence="2">
    <location>
        <begin position="385"/>
        <end position="407"/>
    </location>
</feature>
<dbReference type="GeneID" id="100334512"/>
<feature type="compositionally biased region" description="Basic and acidic residues" evidence="2">
    <location>
        <begin position="261"/>
        <end position="276"/>
    </location>
</feature>
<feature type="compositionally biased region" description="Basic and acidic residues" evidence="2">
    <location>
        <begin position="415"/>
        <end position="429"/>
    </location>
</feature>
<accession>A0A8M1RQW5</accession>
<feature type="compositionally biased region" description="Basic and acidic residues" evidence="2">
    <location>
        <begin position="116"/>
        <end position="134"/>
    </location>
</feature>
<keyword evidence="3" id="KW-1185">Reference proteome</keyword>